<keyword evidence="5 6" id="KW-0472">Membrane</keyword>
<keyword evidence="9" id="KW-1185">Reference proteome</keyword>
<keyword evidence="2" id="KW-1003">Cell membrane</keyword>
<evidence type="ECO:0000256" key="6">
    <source>
        <dbReference type="SAM" id="Phobius"/>
    </source>
</evidence>
<evidence type="ECO:0000313" key="8">
    <source>
        <dbReference type="EMBL" id="MBC5650782.1"/>
    </source>
</evidence>
<evidence type="ECO:0000256" key="1">
    <source>
        <dbReference type="ARBA" id="ARBA00004236"/>
    </source>
</evidence>
<dbReference type="NCBIfam" id="TIGR01195">
    <property type="entry name" value="oadG_fam"/>
    <property type="match status" value="1"/>
</dbReference>
<dbReference type="EMBL" id="JACOOT010000014">
    <property type="protein sequence ID" value="MBC5650782.1"/>
    <property type="molecule type" value="Genomic_DNA"/>
</dbReference>
<dbReference type="Proteomes" id="UP000652847">
    <property type="component" value="Unassembled WGS sequence"/>
</dbReference>
<keyword evidence="3 6" id="KW-0812">Transmembrane</keyword>
<dbReference type="Pfam" id="PF04277">
    <property type="entry name" value="OAD_gamma"/>
    <property type="match status" value="1"/>
</dbReference>
<feature type="signal peptide" evidence="7">
    <location>
        <begin position="1"/>
        <end position="31"/>
    </location>
</feature>
<proteinExistence type="predicted"/>
<evidence type="ECO:0000256" key="4">
    <source>
        <dbReference type="ARBA" id="ARBA00022989"/>
    </source>
</evidence>
<dbReference type="RefSeq" id="WP_117851896.1">
    <property type="nucleotide sequence ID" value="NZ_JACOOT010000014.1"/>
</dbReference>
<feature type="chain" id="PRO_5034804310" evidence="7">
    <location>
        <begin position="32"/>
        <end position="243"/>
    </location>
</feature>
<feature type="transmembrane region" description="Helical" evidence="6">
    <location>
        <begin position="154"/>
        <end position="174"/>
    </location>
</feature>
<comment type="caution">
    <text evidence="8">The sequence shown here is derived from an EMBL/GenBank/DDBJ whole genome shotgun (WGS) entry which is preliminary data.</text>
</comment>
<dbReference type="GO" id="GO:0036376">
    <property type="term" value="P:sodium ion export across plasma membrane"/>
    <property type="evidence" value="ECO:0007669"/>
    <property type="project" value="InterPro"/>
</dbReference>
<keyword evidence="4 6" id="KW-1133">Transmembrane helix</keyword>
<gene>
    <name evidence="8" type="ORF">H8S54_06570</name>
</gene>
<dbReference type="GO" id="GO:0015081">
    <property type="term" value="F:sodium ion transmembrane transporter activity"/>
    <property type="evidence" value="ECO:0007669"/>
    <property type="project" value="InterPro"/>
</dbReference>
<dbReference type="InterPro" id="IPR005899">
    <property type="entry name" value="Na_pump_deCOase"/>
</dbReference>
<reference evidence="8 9" key="1">
    <citation type="submission" date="2020-08" db="EMBL/GenBank/DDBJ databases">
        <title>Genome public.</title>
        <authorList>
            <person name="Liu C."/>
            <person name="Sun Q."/>
        </authorList>
    </citation>
    <scope>NUCLEOTIDE SEQUENCE [LARGE SCALE GENOMIC DNA]</scope>
    <source>
        <strain evidence="8 9">BX17</strain>
    </source>
</reference>
<name>A0A8I0DRM6_9FIRM</name>
<accession>A0A8I0DRM6</accession>
<protein>
    <submittedName>
        <fullName evidence="8">OadG family protein</fullName>
    </submittedName>
</protein>
<evidence type="ECO:0000313" key="9">
    <source>
        <dbReference type="Proteomes" id="UP000652847"/>
    </source>
</evidence>
<dbReference type="AlphaFoldDB" id="A0A8I0DRM6"/>
<organism evidence="8 9">
    <name type="scientific">Blautia segnis</name>
    <dbReference type="NCBI Taxonomy" id="2763030"/>
    <lineage>
        <taxon>Bacteria</taxon>
        <taxon>Bacillati</taxon>
        <taxon>Bacillota</taxon>
        <taxon>Clostridia</taxon>
        <taxon>Lachnospirales</taxon>
        <taxon>Lachnospiraceae</taxon>
        <taxon>Blautia</taxon>
    </lineage>
</organism>
<sequence length="243" mass="25887">MKQIFKKVSSLCTVLLMMAVLTLTGASAVWAEEVDDTVKQTLITTAEGLTDTIVTLGDEDIENYSKSSDAFTTSAMSAWAGSKAELGALKERSGEVEVKASDDGYTVTVPASFEKADANFVYVFDGSTGAPTSLTVDVQYSMAETLRRAVMNTIMGIAIVFIVLIFLSFLIYLFRFIPNPEAKKKAQAAAAPAPAPVAAPVVEEPADDTELIAVIAAAIAAAEGTTTDGFVVRSIRKINRKKR</sequence>
<evidence type="ECO:0000256" key="2">
    <source>
        <dbReference type="ARBA" id="ARBA00022475"/>
    </source>
</evidence>
<evidence type="ECO:0000256" key="3">
    <source>
        <dbReference type="ARBA" id="ARBA00022692"/>
    </source>
</evidence>
<evidence type="ECO:0000256" key="5">
    <source>
        <dbReference type="ARBA" id="ARBA00023136"/>
    </source>
</evidence>
<dbReference type="GO" id="GO:0005886">
    <property type="term" value="C:plasma membrane"/>
    <property type="evidence" value="ECO:0007669"/>
    <property type="project" value="UniProtKB-SubCell"/>
</dbReference>
<evidence type="ECO:0000256" key="7">
    <source>
        <dbReference type="SAM" id="SignalP"/>
    </source>
</evidence>
<keyword evidence="7" id="KW-0732">Signal</keyword>
<comment type="subcellular location">
    <subcellularLocation>
        <location evidence="1">Cell membrane</location>
    </subcellularLocation>
</comment>